<protein>
    <submittedName>
        <fullName evidence="1">Uncharacterized protein</fullName>
    </submittedName>
</protein>
<sequence length="158" mass="17647">MPVRGKNKSTHGSTTAPHLDACTTNILRRKRVLADFASRNDPIHTYCTMEDQTVSTASSDAFDRREMEFRAALRSGRYTPFTGTTHSPNPQSQSQLKSQTPLSPRKVVHQSNGTRQTVFSPGGCNWIDHDAKCRIFPYPELSEEEVRAGCNCGRFGEN</sequence>
<keyword evidence="2" id="KW-1185">Reference proteome</keyword>
<organism evidence="1 2">
    <name type="scientific">Pluteus cervinus</name>
    <dbReference type="NCBI Taxonomy" id="181527"/>
    <lineage>
        <taxon>Eukaryota</taxon>
        <taxon>Fungi</taxon>
        <taxon>Dikarya</taxon>
        <taxon>Basidiomycota</taxon>
        <taxon>Agaricomycotina</taxon>
        <taxon>Agaricomycetes</taxon>
        <taxon>Agaricomycetidae</taxon>
        <taxon>Agaricales</taxon>
        <taxon>Pluteineae</taxon>
        <taxon>Pluteaceae</taxon>
        <taxon>Pluteus</taxon>
    </lineage>
</organism>
<reference evidence="1 2" key="1">
    <citation type="journal article" date="2019" name="Nat. Ecol. Evol.">
        <title>Megaphylogeny resolves global patterns of mushroom evolution.</title>
        <authorList>
            <person name="Varga T."/>
            <person name="Krizsan K."/>
            <person name="Foldi C."/>
            <person name="Dima B."/>
            <person name="Sanchez-Garcia M."/>
            <person name="Sanchez-Ramirez S."/>
            <person name="Szollosi G.J."/>
            <person name="Szarkandi J.G."/>
            <person name="Papp V."/>
            <person name="Albert L."/>
            <person name="Andreopoulos W."/>
            <person name="Angelini C."/>
            <person name="Antonin V."/>
            <person name="Barry K.W."/>
            <person name="Bougher N.L."/>
            <person name="Buchanan P."/>
            <person name="Buyck B."/>
            <person name="Bense V."/>
            <person name="Catcheside P."/>
            <person name="Chovatia M."/>
            <person name="Cooper J."/>
            <person name="Damon W."/>
            <person name="Desjardin D."/>
            <person name="Finy P."/>
            <person name="Geml J."/>
            <person name="Haridas S."/>
            <person name="Hughes K."/>
            <person name="Justo A."/>
            <person name="Karasinski D."/>
            <person name="Kautmanova I."/>
            <person name="Kiss B."/>
            <person name="Kocsube S."/>
            <person name="Kotiranta H."/>
            <person name="LaButti K.M."/>
            <person name="Lechner B.E."/>
            <person name="Liimatainen K."/>
            <person name="Lipzen A."/>
            <person name="Lukacs Z."/>
            <person name="Mihaltcheva S."/>
            <person name="Morgado L.N."/>
            <person name="Niskanen T."/>
            <person name="Noordeloos M.E."/>
            <person name="Ohm R.A."/>
            <person name="Ortiz-Santana B."/>
            <person name="Ovrebo C."/>
            <person name="Racz N."/>
            <person name="Riley R."/>
            <person name="Savchenko A."/>
            <person name="Shiryaev A."/>
            <person name="Soop K."/>
            <person name="Spirin V."/>
            <person name="Szebenyi C."/>
            <person name="Tomsovsky M."/>
            <person name="Tulloss R.E."/>
            <person name="Uehling J."/>
            <person name="Grigoriev I.V."/>
            <person name="Vagvolgyi C."/>
            <person name="Papp T."/>
            <person name="Martin F.M."/>
            <person name="Miettinen O."/>
            <person name="Hibbett D.S."/>
            <person name="Nagy L.G."/>
        </authorList>
    </citation>
    <scope>NUCLEOTIDE SEQUENCE [LARGE SCALE GENOMIC DNA]</scope>
    <source>
        <strain evidence="1 2">NL-1719</strain>
    </source>
</reference>
<evidence type="ECO:0000313" key="1">
    <source>
        <dbReference type="EMBL" id="TFK62210.1"/>
    </source>
</evidence>
<evidence type="ECO:0000313" key="2">
    <source>
        <dbReference type="Proteomes" id="UP000308600"/>
    </source>
</evidence>
<accession>A0ACD3A9Y0</accession>
<gene>
    <name evidence="1" type="ORF">BDN72DRAFT_403578</name>
</gene>
<name>A0ACD3A9Y0_9AGAR</name>
<dbReference type="EMBL" id="ML208598">
    <property type="protein sequence ID" value="TFK62210.1"/>
    <property type="molecule type" value="Genomic_DNA"/>
</dbReference>
<proteinExistence type="predicted"/>
<dbReference type="Proteomes" id="UP000308600">
    <property type="component" value="Unassembled WGS sequence"/>
</dbReference>